<evidence type="ECO:0000259" key="2">
    <source>
        <dbReference type="Pfam" id="PF01970"/>
    </source>
</evidence>
<reference evidence="3 4" key="1">
    <citation type="submission" date="2018-08" db="EMBL/GenBank/DDBJ databases">
        <title>Paraburkholderia sp. DHOM06 isolated from forest soil.</title>
        <authorList>
            <person name="Gao Z.-H."/>
            <person name="Qiu L.-H."/>
        </authorList>
    </citation>
    <scope>NUCLEOTIDE SEQUENCE [LARGE SCALE GENOMIC DNA]</scope>
    <source>
        <strain evidence="3 4">DHOM06</strain>
    </source>
</reference>
<dbReference type="PANTHER" id="PTHR35342">
    <property type="entry name" value="TRICARBOXYLIC TRANSPORT PROTEIN"/>
    <property type="match status" value="1"/>
</dbReference>
<keyword evidence="1" id="KW-0472">Membrane</keyword>
<keyword evidence="4" id="KW-1185">Reference proteome</keyword>
<accession>A0A3D8K004</accession>
<comment type="caution">
    <text evidence="3">The sequence shown here is derived from an EMBL/GenBank/DDBJ whole genome shotgun (WGS) entry which is preliminary data.</text>
</comment>
<protein>
    <submittedName>
        <fullName evidence="3">Tripartite tricarboxylate transporter permease</fullName>
    </submittedName>
</protein>
<dbReference type="RefSeq" id="WP_115533946.1">
    <property type="nucleotide sequence ID" value="NZ_QRGA01000007.1"/>
</dbReference>
<dbReference type="PANTHER" id="PTHR35342:SF5">
    <property type="entry name" value="TRICARBOXYLIC TRANSPORT PROTEIN"/>
    <property type="match status" value="1"/>
</dbReference>
<dbReference type="Pfam" id="PF01970">
    <property type="entry name" value="TctA"/>
    <property type="match status" value="1"/>
</dbReference>
<dbReference type="Proteomes" id="UP000256838">
    <property type="component" value="Unassembled WGS sequence"/>
</dbReference>
<feature type="domain" description="DUF112" evidence="2">
    <location>
        <begin position="20"/>
        <end position="438"/>
    </location>
</feature>
<feature type="transmembrane region" description="Helical" evidence="1">
    <location>
        <begin position="354"/>
        <end position="378"/>
    </location>
</feature>
<feature type="transmembrane region" description="Helical" evidence="1">
    <location>
        <begin position="470"/>
        <end position="487"/>
    </location>
</feature>
<proteinExistence type="predicted"/>
<feature type="transmembrane region" description="Helical" evidence="1">
    <location>
        <begin position="204"/>
        <end position="223"/>
    </location>
</feature>
<evidence type="ECO:0000256" key="1">
    <source>
        <dbReference type="SAM" id="Phobius"/>
    </source>
</evidence>
<dbReference type="InterPro" id="IPR002823">
    <property type="entry name" value="DUF112_TM"/>
</dbReference>
<dbReference type="EMBL" id="QRGA01000007">
    <property type="protein sequence ID" value="RDU98185.1"/>
    <property type="molecule type" value="Genomic_DNA"/>
</dbReference>
<organism evidence="3 4">
    <name type="scientific">Trinickia dinghuensis</name>
    <dbReference type="NCBI Taxonomy" id="2291023"/>
    <lineage>
        <taxon>Bacteria</taxon>
        <taxon>Pseudomonadati</taxon>
        <taxon>Pseudomonadota</taxon>
        <taxon>Betaproteobacteria</taxon>
        <taxon>Burkholderiales</taxon>
        <taxon>Burkholderiaceae</taxon>
        <taxon>Trinickia</taxon>
    </lineage>
</organism>
<feature type="transmembrane region" description="Helical" evidence="1">
    <location>
        <begin position="138"/>
        <end position="158"/>
    </location>
</feature>
<keyword evidence="1" id="KW-0812">Transmembrane</keyword>
<feature type="transmembrane region" description="Helical" evidence="1">
    <location>
        <begin position="6"/>
        <end position="33"/>
    </location>
</feature>
<feature type="transmembrane region" description="Helical" evidence="1">
    <location>
        <begin position="259"/>
        <end position="282"/>
    </location>
</feature>
<feature type="transmembrane region" description="Helical" evidence="1">
    <location>
        <begin position="165"/>
        <end position="184"/>
    </location>
</feature>
<feature type="transmembrane region" description="Helical" evidence="1">
    <location>
        <begin position="315"/>
        <end position="342"/>
    </location>
</feature>
<evidence type="ECO:0000313" key="4">
    <source>
        <dbReference type="Proteomes" id="UP000256838"/>
    </source>
</evidence>
<gene>
    <name evidence="3" type="ORF">DWV00_12700</name>
</gene>
<feature type="transmembrane region" description="Helical" evidence="1">
    <location>
        <begin position="384"/>
        <end position="405"/>
    </location>
</feature>
<feature type="transmembrane region" description="Helical" evidence="1">
    <location>
        <begin position="107"/>
        <end position="132"/>
    </location>
</feature>
<keyword evidence="1" id="KW-1133">Transmembrane helix</keyword>
<name>A0A3D8K004_9BURK</name>
<sequence length="514" mass="54017">MNSLDGIVHGLAIAATPTHLLYTLIGVFIGTLISHLPGIGPSAGIALLIPVTFGMDPTTALMMLTGIYYGCMYGGAVTAILLNTPGDAAAVMTVLDGYPLARKGRAAATLAIAAVSSFIAGMIGVTALSFVAAPLAAFALHFGPAEYFALICFALSTVSALTGKSLAKGMLAVFLGLGLATVGIDLQSGVARFTLGFVQLQDRVNFLVVVVGLFAIAEVSRMVEGALGGTLHTVKVDGKLWFTRAEWRRARPAIFRGSFVGFLCGAAPGLGGTLSAMLSYVLEKKLSKHPEEFGHGAIEGVAAPEAATNADTCGAFVHLLALGVPGSGATAVIMGAFIMYGMQPGPMLFHTQPDLVWGLIASMYIGNIMLLVLNLPLVGILSRILYIPPRVLLCVILVIASTGVYSFNNDTFDLFLALFFGVVGYVFRKFDIPKAPLLFGLILGHTLEQSFRQALTISNGDPTTFLRSPIAATLLGCAAVSIAASLWSRRKEMVALSNELRDRVPDHQLADEPR</sequence>
<evidence type="ECO:0000313" key="3">
    <source>
        <dbReference type="EMBL" id="RDU98185.1"/>
    </source>
</evidence>
<dbReference type="AlphaFoldDB" id="A0A3D8K004"/>
<dbReference type="OrthoDB" id="9781349at2"/>